<dbReference type="Pfam" id="PF03401">
    <property type="entry name" value="TctC"/>
    <property type="match status" value="1"/>
</dbReference>
<dbReference type="STRING" id="1178482.AR456_19280"/>
<accession>W1N6C9</accession>
<reference evidence="3 4" key="1">
    <citation type="submission" date="2013-08" db="EMBL/GenBank/DDBJ databases">
        <title>draft genome of Halomonas huanghegensis, strain BJGMM-B45T.</title>
        <authorList>
            <person name="Miao C."/>
            <person name="Wan Y."/>
            <person name="Jin W."/>
        </authorList>
    </citation>
    <scope>NUCLEOTIDE SEQUENCE [LARGE SCALE GENOMIC DNA]</scope>
    <source>
        <strain evidence="3 4">BJGMM-B45</strain>
    </source>
</reference>
<protein>
    <submittedName>
        <fullName evidence="3">C4-dicarboxylate ABC transporter substrate-binding protein</fullName>
    </submittedName>
</protein>
<name>W1N6C9_9GAMM</name>
<dbReference type="AlphaFoldDB" id="W1N6C9"/>
<proteinExistence type="inferred from homology"/>
<feature type="signal peptide" evidence="2">
    <location>
        <begin position="1"/>
        <end position="31"/>
    </location>
</feature>
<comment type="similarity">
    <text evidence="1">Belongs to the UPF0065 (bug) family.</text>
</comment>
<dbReference type="eggNOG" id="COG3181">
    <property type="taxonomic scope" value="Bacteria"/>
</dbReference>
<sequence>MPAMFPRSYLKRYLSLPLVAAGLAVSTPGLALPIDECIAPADPGGGWDFTCRSVGKLLTDLELTDGSVQVTNMPGGVGAVAFSNVAGKRAADSNLIVATSTVGMTQIAQGRYPGDADTMRWLGMLGTDVGVILVDDQSPYQDLEELLQDIVEDPSALAVAGSSGAGGWDHIRALMLAEAAGLASEQIGQLRWVQFDGGGPAVTQMMGNHVDVVSTDLGEVAGFIESGDVRVLAVLSEEPLPAPFDELPTAIEQGYDVTGYNWRGFYTGGEVSDEDYAAMVDTLQQLYDSSEWKDVAAQNGLVPLWRGGDEFSNFVQESIDRVEEISRDIGVIQ</sequence>
<keyword evidence="2" id="KW-0732">Signal</keyword>
<evidence type="ECO:0000313" key="3">
    <source>
        <dbReference type="EMBL" id="ERL51078.1"/>
    </source>
</evidence>
<feature type="chain" id="PRO_5004807351" evidence="2">
    <location>
        <begin position="32"/>
        <end position="333"/>
    </location>
</feature>
<dbReference type="RefSeq" id="WP_021819226.1">
    <property type="nucleotide sequence ID" value="NZ_AVBC01000034.1"/>
</dbReference>
<dbReference type="InterPro" id="IPR042100">
    <property type="entry name" value="Bug_dom1"/>
</dbReference>
<dbReference type="Gene3D" id="3.40.190.10">
    <property type="entry name" value="Periplasmic binding protein-like II"/>
    <property type="match status" value="1"/>
</dbReference>
<organism evidence="3 4">
    <name type="scientific">Halomonas huangheensis</name>
    <dbReference type="NCBI Taxonomy" id="1178482"/>
    <lineage>
        <taxon>Bacteria</taxon>
        <taxon>Pseudomonadati</taxon>
        <taxon>Pseudomonadota</taxon>
        <taxon>Gammaproteobacteria</taxon>
        <taxon>Oceanospirillales</taxon>
        <taxon>Halomonadaceae</taxon>
        <taxon>Halomonas</taxon>
    </lineage>
</organism>
<dbReference type="PANTHER" id="PTHR42928">
    <property type="entry name" value="TRICARBOXYLATE-BINDING PROTEIN"/>
    <property type="match status" value="1"/>
</dbReference>
<evidence type="ECO:0000313" key="4">
    <source>
        <dbReference type="Proteomes" id="UP000019113"/>
    </source>
</evidence>
<dbReference type="PANTHER" id="PTHR42928:SF3">
    <property type="entry name" value="UPF0065 PROTEIN YFLP"/>
    <property type="match status" value="1"/>
</dbReference>
<dbReference type="Gene3D" id="3.40.190.150">
    <property type="entry name" value="Bordetella uptake gene, domain 1"/>
    <property type="match status" value="1"/>
</dbReference>
<gene>
    <name evidence="3" type="ORF">BJB45_19095</name>
</gene>
<evidence type="ECO:0000256" key="2">
    <source>
        <dbReference type="SAM" id="SignalP"/>
    </source>
</evidence>
<comment type="caution">
    <text evidence="3">The sequence shown here is derived from an EMBL/GenBank/DDBJ whole genome shotgun (WGS) entry which is preliminary data.</text>
</comment>
<keyword evidence="4" id="KW-1185">Reference proteome</keyword>
<dbReference type="InterPro" id="IPR005064">
    <property type="entry name" value="BUG"/>
</dbReference>
<dbReference type="PATRIC" id="fig|1178482.3.peg.2274"/>
<evidence type="ECO:0000256" key="1">
    <source>
        <dbReference type="ARBA" id="ARBA00006987"/>
    </source>
</evidence>
<dbReference type="PIRSF" id="PIRSF017082">
    <property type="entry name" value="YflP"/>
    <property type="match status" value="1"/>
</dbReference>
<dbReference type="EMBL" id="AVBC01000034">
    <property type="protein sequence ID" value="ERL51078.1"/>
    <property type="molecule type" value="Genomic_DNA"/>
</dbReference>
<dbReference type="Proteomes" id="UP000019113">
    <property type="component" value="Unassembled WGS sequence"/>
</dbReference>
<dbReference type="CDD" id="cd07012">
    <property type="entry name" value="PBP2_Bug_TTT"/>
    <property type="match status" value="1"/>
</dbReference>